<evidence type="ECO:0000313" key="2">
    <source>
        <dbReference type="Proteomes" id="UP000235388"/>
    </source>
</evidence>
<dbReference type="Proteomes" id="UP000235388">
    <property type="component" value="Unassembled WGS sequence"/>
</dbReference>
<protein>
    <submittedName>
        <fullName evidence="1">Uncharacterized protein</fullName>
    </submittedName>
</protein>
<gene>
    <name evidence="1" type="ORF">PCANC_08197</name>
</gene>
<evidence type="ECO:0000313" key="1">
    <source>
        <dbReference type="EMBL" id="PLW50052.1"/>
    </source>
</evidence>
<accession>A0A2N5VJ93</accession>
<dbReference type="OrthoDB" id="2510298at2759"/>
<dbReference type="AlphaFoldDB" id="A0A2N5VJ93"/>
<dbReference type="EMBL" id="PGCJ01000092">
    <property type="protein sequence ID" value="PLW50052.1"/>
    <property type="molecule type" value="Genomic_DNA"/>
</dbReference>
<sequence length="115" mass="12177">MPLDKTSPLVPGSGPPILSLHASFTEFHRLGMVNATASQGNPKLPFKCSSVHPNAYCGHTDAKDPEQYHMDFQSAVAGKKITCGAGAQSTLCCQNQHPATMPKSDLSDCVTGLHL</sequence>
<reference evidence="1 2" key="1">
    <citation type="submission" date="2017-11" db="EMBL/GenBank/DDBJ databases">
        <title>De novo assembly and phasing of dikaryotic genomes from two isolates of Puccinia coronata f. sp. avenae, the causal agent of oat crown rust.</title>
        <authorList>
            <person name="Miller M.E."/>
            <person name="Zhang Y."/>
            <person name="Omidvar V."/>
            <person name="Sperschneider J."/>
            <person name="Schwessinger B."/>
            <person name="Raley C."/>
            <person name="Palmer J.M."/>
            <person name="Garnica D."/>
            <person name="Upadhyaya N."/>
            <person name="Rathjen J."/>
            <person name="Taylor J.M."/>
            <person name="Park R.F."/>
            <person name="Dodds P.N."/>
            <person name="Hirsch C.D."/>
            <person name="Kianian S.F."/>
            <person name="Figueroa M."/>
        </authorList>
    </citation>
    <scope>NUCLEOTIDE SEQUENCE [LARGE SCALE GENOMIC DNA]</scope>
    <source>
        <strain evidence="1">12NC29</strain>
    </source>
</reference>
<name>A0A2N5VJ93_9BASI</name>
<keyword evidence="2" id="KW-1185">Reference proteome</keyword>
<organism evidence="1 2">
    <name type="scientific">Puccinia coronata f. sp. avenae</name>
    <dbReference type="NCBI Taxonomy" id="200324"/>
    <lineage>
        <taxon>Eukaryota</taxon>
        <taxon>Fungi</taxon>
        <taxon>Dikarya</taxon>
        <taxon>Basidiomycota</taxon>
        <taxon>Pucciniomycotina</taxon>
        <taxon>Pucciniomycetes</taxon>
        <taxon>Pucciniales</taxon>
        <taxon>Pucciniaceae</taxon>
        <taxon>Puccinia</taxon>
    </lineage>
</organism>
<comment type="caution">
    <text evidence="1">The sequence shown here is derived from an EMBL/GenBank/DDBJ whole genome shotgun (WGS) entry which is preliminary data.</text>
</comment>
<proteinExistence type="predicted"/>